<comment type="similarity">
    <text evidence="1 2">Belongs to the LOG family.</text>
</comment>
<keyword evidence="2" id="KW-0378">Hydrolase</keyword>
<evidence type="ECO:0000256" key="1">
    <source>
        <dbReference type="ARBA" id="ARBA00006763"/>
    </source>
</evidence>
<comment type="caution">
    <text evidence="3">The sequence shown here is derived from an EMBL/GenBank/DDBJ whole genome shotgun (WGS) entry which is preliminary data.</text>
</comment>
<dbReference type="NCBIfam" id="TIGR00730">
    <property type="entry name" value="Rossman fold protein, TIGR00730 family"/>
    <property type="match status" value="1"/>
</dbReference>
<reference evidence="3" key="1">
    <citation type="submission" date="2023-03" db="EMBL/GenBank/DDBJ databases">
        <authorList>
            <person name="Shen W."/>
            <person name="Cai J."/>
        </authorList>
    </citation>
    <scope>NUCLEOTIDE SEQUENCE</scope>
    <source>
        <strain evidence="3">P66-3</strain>
    </source>
</reference>
<dbReference type="SUPFAM" id="SSF102405">
    <property type="entry name" value="MCP/YpsA-like"/>
    <property type="match status" value="1"/>
</dbReference>
<dbReference type="RefSeq" id="WP_311830135.1">
    <property type="nucleotide sequence ID" value="NZ_JARQAJ010000005.1"/>
</dbReference>
<dbReference type="InterPro" id="IPR031100">
    <property type="entry name" value="LOG_fam"/>
</dbReference>
<dbReference type="Proteomes" id="UP001181046">
    <property type="component" value="Unassembled WGS sequence"/>
</dbReference>
<dbReference type="EC" id="3.2.2.n1" evidence="2"/>
<keyword evidence="4" id="KW-1185">Reference proteome</keyword>
<dbReference type="PANTHER" id="PTHR31223:SF70">
    <property type="entry name" value="LOG FAMILY PROTEIN YJL055W"/>
    <property type="match status" value="1"/>
</dbReference>
<name>A0ABU3FE99_9ENTE</name>
<gene>
    <name evidence="3" type="ORF">P7H27_09245</name>
</gene>
<accession>A0ABU3FE99</accession>
<evidence type="ECO:0000256" key="2">
    <source>
        <dbReference type="RuleBase" id="RU363015"/>
    </source>
</evidence>
<dbReference type="InterPro" id="IPR005269">
    <property type="entry name" value="LOG"/>
</dbReference>
<evidence type="ECO:0000313" key="4">
    <source>
        <dbReference type="Proteomes" id="UP001181046"/>
    </source>
</evidence>
<keyword evidence="2" id="KW-0203">Cytokinin biosynthesis</keyword>
<protein>
    <recommendedName>
        <fullName evidence="2">Cytokinin riboside 5'-monophosphate phosphoribohydrolase</fullName>
        <ecNumber evidence="2">3.2.2.n1</ecNumber>
    </recommendedName>
</protein>
<sequence length="181" mass="20354">MRIAVYCGAHLGTDPAYQKAAQELGSWIAEQNYELVYGGSKLGLMGTVADSVLANGGTVIGIMPRFLYDEERVHPNVTRLITVNDLDERKKTMMQLADVCLALPGGIGTLEEISKAYSWLRVGQTANPCVFFDVKNYYDLLQTFFDQMVEHAFLSKKDRQLVLFSNSLTEIHAFIHTHYQK</sequence>
<dbReference type="Pfam" id="PF03641">
    <property type="entry name" value="Lysine_decarbox"/>
    <property type="match status" value="1"/>
</dbReference>
<evidence type="ECO:0000313" key="3">
    <source>
        <dbReference type="EMBL" id="MDT2759950.1"/>
    </source>
</evidence>
<dbReference type="EMBL" id="JARQAJ010000005">
    <property type="protein sequence ID" value="MDT2759950.1"/>
    <property type="molecule type" value="Genomic_DNA"/>
</dbReference>
<dbReference type="PANTHER" id="PTHR31223">
    <property type="entry name" value="LOG FAMILY PROTEIN YJL055W"/>
    <property type="match status" value="1"/>
</dbReference>
<proteinExistence type="inferred from homology"/>
<dbReference type="Gene3D" id="3.40.50.450">
    <property type="match status" value="1"/>
</dbReference>
<organism evidence="3 4">
    <name type="scientific">Enterococcus xiangfangensis</name>
    <dbReference type="NCBI Taxonomy" id="1296537"/>
    <lineage>
        <taxon>Bacteria</taxon>
        <taxon>Bacillati</taxon>
        <taxon>Bacillota</taxon>
        <taxon>Bacilli</taxon>
        <taxon>Lactobacillales</taxon>
        <taxon>Enterococcaceae</taxon>
        <taxon>Enterococcus</taxon>
    </lineage>
</organism>